<evidence type="ECO:0000313" key="3">
    <source>
        <dbReference type="Proteomes" id="UP000070457"/>
    </source>
</evidence>
<feature type="transmembrane region" description="Helical" evidence="1">
    <location>
        <begin position="61"/>
        <end position="82"/>
    </location>
</feature>
<feature type="transmembrane region" description="Helical" evidence="1">
    <location>
        <begin position="402"/>
        <end position="422"/>
    </location>
</feature>
<dbReference type="STRING" id="1617426.TR69_WS6001001380"/>
<feature type="transmembrane region" description="Helical" evidence="1">
    <location>
        <begin position="249"/>
        <end position="274"/>
    </location>
</feature>
<feature type="transmembrane region" description="Helical" evidence="1">
    <location>
        <begin position="16"/>
        <end position="40"/>
    </location>
</feature>
<evidence type="ECO:0000313" key="2">
    <source>
        <dbReference type="EMBL" id="KXK26086.1"/>
    </source>
</evidence>
<organism evidence="2 3">
    <name type="scientific">candidate division WS6 bacterium OLB20</name>
    <dbReference type="NCBI Taxonomy" id="1617426"/>
    <lineage>
        <taxon>Bacteria</taxon>
        <taxon>Candidatus Dojkabacteria</taxon>
    </lineage>
</organism>
<feature type="transmembrane region" description="Helical" evidence="1">
    <location>
        <begin position="139"/>
        <end position="159"/>
    </location>
</feature>
<keyword evidence="1" id="KW-0812">Transmembrane</keyword>
<dbReference type="AlphaFoldDB" id="A0A136LWS3"/>
<name>A0A136LWS3_9BACT</name>
<feature type="transmembrane region" description="Helical" evidence="1">
    <location>
        <begin position="319"/>
        <end position="338"/>
    </location>
</feature>
<dbReference type="Proteomes" id="UP000070457">
    <property type="component" value="Unassembled WGS sequence"/>
</dbReference>
<dbReference type="EMBL" id="JYNZ01000005">
    <property type="protein sequence ID" value="KXK26086.1"/>
    <property type="molecule type" value="Genomic_DNA"/>
</dbReference>
<proteinExistence type="predicted"/>
<feature type="transmembrane region" description="Helical" evidence="1">
    <location>
        <begin position="171"/>
        <end position="190"/>
    </location>
</feature>
<keyword evidence="1" id="KW-1133">Transmembrane helix</keyword>
<feature type="transmembrane region" description="Helical" evidence="1">
    <location>
        <begin position="375"/>
        <end position="395"/>
    </location>
</feature>
<protein>
    <submittedName>
        <fullName evidence="2">Uncharacterized protein</fullName>
    </submittedName>
</protein>
<keyword evidence="1" id="KW-0472">Membrane</keyword>
<reference evidence="2 3" key="1">
    <citation type="submission" date="2015-02" db="EMBL/GenBank/DDBJ databases">
        <title>Improved understanding of the partial-nitritation anammox process through 23 genomes representing the majority of the microbial community.</title>
        <authorList>
            <person name="Speth D.R."/>
            <person name="In T Zandt M."/>
            <person name="Guerrero Cruz S."/>
            <person name="Jetten M.S."/>
            <person name="Dutilh B.E."/>
        </authorList>
    </citation>
    <scope>NUCLEOTIDE SEQUENCE [LARGE SCALE GENOMIC DNA]</scope>
    <source>
        <strain evidence="2">OLB20</strain>
    </source>
</reference>
<sequence length="456" mass="50759">MKQTAFLIFLYLMLPYAVFLLYLNSPAAIAGLIFLTGLAYSFRSSIRIPDFRRINTARRELLLVVVFSLLIFILLGGLPQFIGYEPFDWEKHNTVLSDLVRNSWPVVYESGKSLNYYLGFYLIPALAGKAAGSYEVAKLALSLWSMAGFVLMTGAVWLLQRRKLTGGQSMLGMAFLLLYSGIDWLVWLVSRGSLPPLRRHIEWSYTNLIDGVWTGFFQYGASITLLVYVPQHVYPALMGVFILSVYPRLTALLLPAVVLWSPFAAAGLVIIVAVRYLAKARQGADLRFLLLAGAGILPVGYMLLHHATVDRTILVSSELLLYIVFIAAELLLLLVVAGTALKHLSKTDRYVLIALCLLLAVVPLFRIGTGGANDILIRTVLPVYCYVLLMSLPYLKNASKPVLAAVVLLWLAGLVTPLYELLRIHPGRELREPAPSITEITGDETIHDQYLGRPWD</sequence>
<feature type="transmembrane region" description="Helical" evidence="1">
    <location>
        <begin position="350"/>
        <end position="369"/>
    </location>
</feature>
<evidence type="ECO:0000256" key="1">
    <source>
        <dbReference type="SAM" id="Phobius"/>
    </source>
</evidence>
<comment type="caution">
    <text evidence="2">The sequence shown here is derived from an EMBL/GenBank/DDBJ whole genome shotgun (WGS) entry which is preliminary data.</text>
</comment>
<feature type="transmembrane region" description="Helical" evidence="1">
    <location>
        <begin position="286"/>
        <end position="307"/>
    </location>
</feature>
<accession>A0A136LWS3</accession>
<gene>
    <name evidence="2" type="ORF">TR69_WS6001001380</name>
</gene>